<keyword evidence="8 10" id="KW-0560">Oxidoreductase</keyword>
<feature type="binding site" evidence="12">
    <location>
        <begin position="115"/>
        <end position="121"/>
    </location>
    <ligand>
        <name>D-threo-isocitrate</name>
        <dbReference type="ChEBI" id="CHEBI:15562"/>
    </ligand>
</feature>
<comment type="cofactor">
    <cofactor evidence="10 13">
        <name>Mg(2+)</name>
        <dbReference type="ChEBI" id="CHEBI:18420"/>
    </cofactor>
    <cofactor evidence="10 13">
        <name>Mn(2+)</name>
        <dbReference type="ChEBI" id="CHEBI:29035"/>
    </cofactor>
    <text evidence="10 13">Binds 1 Mg(2+) or Mn(2+) ion per subunit.</text>
</comment>
<feature type="binding site" evidence="14">
    <location>
        <position position="347"/>
    </location>
    <ligand>
        <name>NADP(+)</name>
        <dbReference type="ChEBI" id="CHEBI:58349"/>
    </ligand>
</feature>
<comment type="catalytic activity">
    <reaction evidence="10">
        <text>D-threo-isocitrate + NADP(+) = 2-oxoglutarate + CO2 + NADPH</text>
        <dbReference type="Rhea" id="RHEA:19629"/>
        <dbReference type="ChEBI" id="CHEBI:15562"/>
        <dbReference type="ChEBI" id="CHEBI:16526"/>
        <dbReference type="ChEBI" id="CHEBI:16810"/>
        <dbReference type="ChEBI" id="CHEBI:57783"/>
        <dbReference type="ChEBI" id="CHEBI:58349"/>
        <dbReference type="EC" id="1.1.1.42"/>
    </reaction>
</comment>
<evidence type="ECO:0000256" key="5">
    <source>
        <dbReference type="ARBA" id="ARBA00022723"/>
    </source>
</evidence>
<keyword evidence="3" id="KW-0329">Glyoxylate bypass</keyword>
<accession>A0AA38HTF7</accession>
<dbReference type="GO" id="GO:0006102">
    <property type="term" value="P:isocitrate metabolic process"/>
    <property type="evidence" value="ECO:0007669"/>
    <property type="project" value="InterPro"/>
</dbReference>
<evidence type="ECO:0000256" key="9">
    <source>
        <dbReference type="ARBA" id="ARBA00023211"/>
    </source>
</evidence>
<feature type="binding site" evidence="14">
    <location>
        <begin position="96"/>
        <end position="98"/>
    </location>
    <ligand>
        <name>NADP(+)</name>
        <dbReference type="ChEBI" id="CHEBI:58349"/>
    </ligand>
</feature>
<dbReference type="InterPro" id="IPR024084">
    <property type="entry name" value="IsoPropMal-DH-like_dom"/>
</dbReference>
<dbReference type="PANTHER" id="PTHR11822">
    <property type="entry name" value="NADP-SPECIFIC ISOCITRATE DEHYDROGENASE"/>
    <property type="match status" value="1"/>
</dbReference>
<evidence type="ECO:0000256" key="7">
    <source>
        <dbReference type="ARBA" id="ARBA00022857"/>
    </source>
</evidence>
<dbReference type="EC" id="1.1.1.42" evidence="10"/>
<dbReference type="GO" id="GO:0006097">
    <property type="term" value="P:glyoxylate cycle"/>
    <property type="evidence" value="ECO:0007669"/>
    <property type="project" value="UniProtKB-KW"/>
</dbReference>
<organism evidence="16 17">
    <name type="scientific">Zophobas morio</name>
    <dbReference type="NCBI Taxonomy" id="2755281"/>
    <lineage>
        <taxon>Eukaryota</taxon>
        <taxon>Metazoa</taxon>
        <taxon>Ecdysozoa</taxon>
        <taxon>Arthropoda</taxon>
        <taxon>Hexapoda</taxon>
        <taxon>Insecta</taxon>
        <taxon>Pterygota</taxon>
        <taxon>Neoptera</taxon>
        <taxon>Endopterygota</taxon>
        <taxon>Coleoptera</taxon>
        <taxon>Polyphaga</taxon>
        <taxon>Cucujiformia</taxon>
        <taxon>Tenebrionidae</taxon>
        <taxon>Zophobas</taxon>
    </lineage>
</organism>
<dbReference type="GO" id="GO:0005739">
    <property type="term" value="C:mitochondrion"/>
    <property type="evidence" value="ECO:0007669"/>
    <property type="project" value="TreeGrafter"/>
</dbReference>
<dbReference type="GO" id="GO:0006739">
    <property type="term" value="P:NADP+ metabolic process"/>
    <property type="evidence" value="ECO:0007669"/>
    <property type="project" value="TreeGrafter"/>
</dbReference>
<keyword evidence="9 10" id="KW-0464">Manganese</keyword>
<feature type="binding site" evidence="13">
    <location>
        <position position="294"/>
    </location>
    <ligand>
        <name>Mn(2+)</name>
        <dbReference type="ChEBI" id="CHEBI:29035"/>
    </ligand>
</feature>
<evidence type="ECO:0000256" key="8">
    <source>
        <dbReference type="ARBA" id="ARBA00023002"/>
    </source>
</evidence>
<dbReference type="SMART" id="SM01329">
    <property type="entry name" value="Iso_dh"/>
    <property type="match status" value="1"/>
</dbReference>
<keyword evidence="4 10" id="KW-0816">Tricarboxylic acid cycle</keyword>
<dbReference type="GO" id="GO:0005829">
    <property type="term" value="C:cytosol"/>
    <property type="evidence" value="ECO:0007669"/>
    <property type="project" value="TreeGrafter"/>
</dbReference>
<comment type="caution">
    <text evidence="16">The sequence shown here is derived from an EMBL/GenBank/DDBJ whole genome shotgun (WGS) entry which is preliminary data.</text>
</comment>
<feature type="binding site" evidence="14">
    <location>
        <position position="279"/>
    </location>
    <ligand>
        <name>NADP(+)</name>
        <dbReference type="ChEBI" id="CHEBI:58349"/>
    </ligand>
</feature>
<dbReference type="GO" id="GO:0000287">
    <property type="term" value="F:magnesium ion binding"/>
    <property type="evidence" value="ECO:0007669"/>
    <property type="project" value="InterPro"/>
</dbReference>
<dbReference type="PROSITE" id="PS00470">
    <property type="entry name" value="IDH_IMDH"/>
    <property type="match status" value="1"/>
</dbReference>
<comment type="similarity">
    <text evidence="2 10">Belongs to the isocitrate and isopropylmalate dehydrogenases family.</text>
</comment>
<evidence type="ECO:0000256" key="12">
    <source>
        <dbReference type="PIRSR" id="PIRSR000108-2"/>
    </source>
</evidence>
<evidence type="ECO:0000256" key="14">
    <source>
        <dbReference type="PIRSR" id="PIRSR000108-4"/>
    </source>
</evidence>
<evidence type="ECO:0000256" key="4">
    <source>
        <dbReference type="ARBA" id="ARBA00022532"/>
    </source>
</evidence>
<dbReference type="GO" id="GO:0004450">
    <property type="term" value="F:isocitrate dehydrogenase (NADP+) activity"/>
    <property type="evidence" value="ECO:0007669"/>
    <property type="project" value="UniProtKB-EC"/>
</dbReference>
<dbReference type="EMBL" id="JALNTZ010000008">
    <property type="protein sequence ID" value="KAJ3642402.1"/>
    <property type="molecule type" value="Genomic_DNA"/>
</dbReference>
<protein>
    <recommendedName>
        <fullName evidence="10">Isocitrate dehydrogenase [NADP]</fullName>
        <ecNumber evidence="10">1.1.1.42</ecNumber>
    </recommendedName>
</protein>
<evidence type="ECO:0000259" key="15">
    <source>
        <dbReference type="SMART" id="SM01329"/>
    </source>
</evidence>
<dbReference type="GO" id="GO:0051287">
    <property type="term" value="F:NAD binding"/>
    <property type="evidence" value="ECO:0007669"/>
    <property type="project" value="InterPro"/>
</dbReference>
<feature type="domain" description="Isopropylmalate dehydrogenase-like" evidence="15">
    <location>
        <begin position="30"/>
        <end position="418"/>
    </location>
</feature>
<feature type="site" description="Critical for catalysis" evidence="11">
    <location>
        <position position="160"/>
    </location>
</feature>
<keyword evidence="6 10" id="KW-0460">Magnesium</keyword>
<evidence type="ECO:0000313" key="17">
    <source>
        <dbReference type="Proteomes" id="UP001168821"/>
    </source>
</evidence>
<dbReference type="NCBIfam" id="TIGR00127">
    <property type="entry name" value="nadp_idh_euk"/>
    <property type="match status" value="1"/>
</dbReference>
<dbReference type="AlphaFoldDB" id="A0AA38HTF7"/>
<dbReference type="Pfam" id="PF00180">
    <property type="entry name" value="Iso_dh"/>
    <property type="match status" value="1"/>
</dbReference>
<keyword evidence="5 10" id="KW-0479">Metal-binding</keyword>
<feature type="binding site" evidence="14">
    <location>
        <begin position="329"/>
        <end position="334"/>
    </location>
    <ligand>
        <name>NADP(+)</name>
        <dbReference type="ChEBI" id="CHEBI:58349"/>
    </ligand>
</feature>
<feature type="binding site" evidence="12">
    <location>
        <position position="153"/>
    </location>
    <ligand>
        <name>D-threo-isocitrate</name>
        <dbReference type="ChEBI" id="CHEBI:15562"/>
    </ligand>
</feature>
<dbReference type="InterPro" id="IPR004790">
    <property type="entry name" value="Isocitrate_DH_NADP"/>
</dbReference>
<feature type="binding site" evidence="14">
    <location>
        <position position="103"/>
    </location>
    <ligand>
        <name>NADP(+)</name>
        <dbReference type="ChEBI" id="CHEBI:58349"/>
    </ligand>
</feature>
<reference evidence="16" key="1">
    <citation type="journal article" date="2023" name="G3 (Bethesda)">
        <title>Whole genome assemblies of Zophobas morio and Tenebrio molitor.</title>
        <authorList>
            <person name="Kaur S."/>
            <person name="Stinson S.A."/>
            <person name="diCenzo G.C."/>
        </authorList>
    </citation>
    <scope>NUCLEOTIDE SEQUENCE</scope>
    <source>
        <strain evidence="16">QUZm001</strain>
    </source>
</reference>
<evidence type="ECO:0000256" key="2">
    <source>
        <dbReference type="ARBA" id="ARBA00007769"/>
    </source>
</evidence>
<evidence type="ECO:0000313" key="16">
    <source>
        <dbReference type="EMBL" id="KAJ3642402.1"/>
    </source>
</evidence>
<evidence type="ECO:0000256" key="6">
    <source>
        <dbReference type="ARBA" id="ARBA00022842"/>
    </source>
</evidence>
<dbReference type="InterPro" id="IPR019818">
    <property type="entry name" value="IsoCit/isopropylmalate_DH_CS"/>
</dbReference>
<evidence type="ECO:0000256" key="3">
    <source>
        <dbReference type="ARBA" id="ARBA00022435"/>
    </source>
</evidence>
<evidence type="ECO:0000256" key="13">
    <source>
        <dbReference type="PIRSR" id="PIRSR000108-3"/>
    </source>
</evidence>
<dbReference type="SUPFAM" id="SSF53659">
    <property type="entry name" value="Isocitrate/Isopropylmalate dehydrogenase-like"/>
    <property type="match status" value="1"/>
</dbReference>
<name>A0AA38HTF7_9CUCU</name>
<dbReference type="GO" id="GO:0006099">
    <property type="term" value="P:tricarboxylic acid cycle"/>
    <property type="evidence" value="ECO:0007669"/>
    <property type="project" value="UniProtKB-KW"/>
</dbReference>
<keyword evidence="7 10" id="KW-0521">NADP</keyword>
<dbReference type="NCBIfam" id="NF006156">
    <property type="entry name" value="PRK08299.1"/>
    <property type="match status" value="1"/>
</dbReference>
<feature type="site" description="Critical for catalysis" evidence="11">
    <location>
        <position position="231"/>
    </location>
</feature>
<evidence type="ECO:0000256" key="1">
    <source>
        <dbReference type="ARBA" id="ARBA00001936"/>
    </source>
</evidence>
<dbReference type="GO" id="GO:0005777">
    <property type="term" value="C:peroxisome"/>
    <property type="evidence" value="ECO:0007669"/>
    <property type="project" value="TreeGrafter"/>
</dbReference>
<feature type="binding site" evidence="12">
    <location>
        <position position="130"/>
    </location>
    <ligand>
        <name>D-threo-isocitrate</name>
        <dbReference type="ChEBI" id="CHEBI:15562"/>
    </ligand>
</feature>
<keyword evidence="17" id="KW-1185">Reference proteome</keyword>
<sequence>MFSKHANRINRFVCASKHYATQSKILVDKPIVEIDGDEMTKLIFDEIKAKLVFPFVEVKRDYYDCSITNRNQTQNQVSRDAAAAILKHNVGVKCSTITPDEERVKEFNLTQMWPSPNGMIRNALNGTQFRESIIFKNVNKYVPGWTKPIIMGRHTFGDQYGGKDVTIKKPSKIFITIKSDDGTEDSVEAFSYKGKGVAMLTFNTEDSIRSFAVSCFRMALERNYPLYFATKSTLLKQYDKLFNEVFLDVYEKDFKTQFEHANLTFELRLIDDMAAQAMKSSGGFLWALKSYDGDVLSDVVGQGFGSMGLMIHSLVSHDGKTVMTEPAHGTVTRHYREHQKGVTTSTNPISSIFAWSRGLQHRAKLDGNAQLENFSKALEKATVGTVEDGLVTKDLAPCVYGKEFKDKFLSTSEFIDEVVKRLK</sequence>
<evidence type="ECO:0000256" key="10">
    <source>
        <dbReference type="PIRNR" id="PIRNR000108"/>
    </source>
</evidence>
<feature type="binding site" evidence="12">
    <location>
        <position position="98"/>
    </location>
    <ligand>
        <name>D-threo-isocitrate</name>
        <dbReference type="ChEBI" id="CHEBI:15562"/>
    </ligand>
</feature>
<proteinExistence type="inferred from homology"/>
<feature type="binding site" evidence="13">
    <location>
        <position position="271"/>
    </location>
    <ligand>
        <name>Mn(2+)</name>
        <dbReference type="ChEBI" id="CHEBI:29035"/>
    </ligand>
</feature>
<gene>
    <name evidence="16" type="ORF">Zmor_025194</name>
</gene>
<dbReference type="Gene3D" id="3.40.718.10">
    <property type="entry name" value="Isopropylmalate Dehydrogenase"/>
    <property type="match status" value="1"/>
</dbReference>
<dbReference type="PIRSF" id="PIRSF000108">
    <property type="entry name" value="IDH_NADP"/>
    <property type="match status" value="1"/>
</dbReference>
<evidence type="ECO:0000256" key="11">
    <source>
        <dbReference type="PIRSR" id="PIRSR000108-1"/>
    </source>
</evidence>
<dbReference type="Proteomes" id="UP001168821">
    <property type="component" value="Unassembled WGS sequence"/>
</dbReference>
<dbReference type="PANTHER" id="PTHR11822:SF21">
    <property type="entry name" value="ISOCITRATE DEHYDROGENASE [NADP], MITOCHONDRIAL"/>
    <property type="match status" value="1"/>
</dbReference>
<comment type="cofactor">
    <cofactor evidence="1">
        <name>Mn(2+)</name>
        <dbReference type="ChEBI" id="CHEBI:29035"/>
    </cofactor>
</comment>